<name>A0A816A0U4_9BILA</name>
<dbReference type="AlphaFoldDB" id="A0A816A0U4"/>
<dbReference type="EMBL" id="CAJOBC010099598">
    <property type="protein sequence ID" value="CAF4461686.1"/>
    <property type="molecule type" value="Genomic_DNA"/>
</dbReference>
<evidence type="ECO:0000313" key="2">
    <source>
        <dbReference type="EMBL" id="CAF4461686.1"/>
    </source>
</evidence>
<organism evidence="1 3">
    <name type="scientific">Didymodactylos carnosus</name>
    <dbReference type="NCBI Taxonomy" id="1234261"/>
    <lineage>
        <taxon>Eukaryota</taxon>
        <taxon>Metazoa</taxon>
        <taxon>Spiralia</taxon>
        <taxon>Gnathifera</taxon>
        <taxon>Rotifera</taxon>
        <taxon>Eurotatoria</taxon>
        <taxon>Bdelloidea</taxon>
        <taxon>Philodinida</taxon>
        <taxon>Philodinidae</taxon>
        <taxon>Didymodactylos</taxon>
    </lineage>
</organism>
<comment type="caution">
    <text evidence="1">The sequence shown here is derived from an EMBL/GenBank/DDBJ whole genome shotgun (WGS) entry which is preliminary data.</text>
</comment>
<feature type="non-terminal residue" evidence="1">
    <location>
        <position position="1"/>
    </location>
</feature>
<protein>
    <submittedName>
        <fullName evidence="1">Uncharacterized protein</fullName>
    </submittedName>
</protein>
<dbReference type="EMBL" id="CAJNOQ010033452">
    <property type="protein sequence ID" value="CAF1590097.1"/>
    <property type="molecule type" value="Genomic_DNA"/>
</dbReference>
<accession>A0A816A0U4</accession>
<dbReference type="Proteomes" id="UP000681722">
    <property type="component" value="Unassembled WGS sequence"/>
</dbReference>
<sequence>GTNQINSYCLIPGYIDDDDDELLQDVTGPVTCFHDKVTRKQS</sequence>
<gene>
    <name evidence="1" type="ORF">GPM918_LOCUS41694</name>
    <name evidence="2" type="ORF">SRO942_LOCUS42792</name>
</gene>
<proteinExistence type="predicted"/>
<dbReference type="Proteomes" id="UP000663829">
    <property type="component" value="Unassembled WGS sequence"/>
</dbReference>
<evidence type="ECO:0000313" key="3">
    <source>
        <dbReference type="Proteomes" id="UP000663829"/>
    </source>
</evidence>
<evidence type="ECO:0000313" key="1">
    <source>
        <dbReference type="EMBL" id="CAF1590097.1"/>
    </source>
</evidence>
<reference evidence="1" key="1">
    <citation type="submission" date="2021-02" db="EMBL/GenBank/DDBJ databases">
        <authorList>
            <person name="Nowell W R."/>
        </authorList>
    </citation>
    <scope>NUCLEOTIDE SEQUENCE</scope>
</reference>
<keyword evidence="3" id="KW-1185">Reference proteome</keyword>